<dbReference type="Proteomes" id="UP000283210">
    <property type="component" value="Chromosome 2"/>
</dbReference>
<proteinExistence type="predicted"/>
<dbReference type="EMBL" id="CM012438">
    <property type="protein sequence ID" value="RVE75021.1"/>
    <property type="molecule type" value="Genomic_DNA"/>
</dbReference>
<keyword evidence="3" id="KW-1185">Reference proteome</keyword>
<feature type="compositionally biased region" description="Basic residues" evidence="1">
    <location>
        <begin position="99"/>
        <end position="109"/>
    </location>
</feature>
<feature type="non-terminal residue" evidence="2">
    <location>
        <position position="1"/>
    </location>
</feature>
<organism evidence="2 3">
    <name type="scientific">Oryzias javanicus</name>
    <name type="common">Javanese ricefish</name>
    <name type="synonym">Aplocheilus javanicus</name>
    <dbReference type="NCBI Taxonomy" id="123683"/>
    <lineage>
        <taxon>Eukaryota</taxon>
        <taxon>Metazoa</taxon>
        <taxon>Chordata</taxon>
        <taxon>Craniata</taxon>
        <taxon>Vertebrata</taxon>
        <taxon>Euteleostomi</taxon>
        <taxon>Actinopterygii</taxon>
        <taxon>Neopterygii</taxon>
        <taxon>Teleostei</taxon>
        <taxon>Neoteleostei</taxon>
        <taxon>Acanthomorphata</taxon>
        <taxon>Ovalentaria</taxon>
        <taxon>Atherinomorphae</taxon>
        <taxon>Beloniformes</taxon>
        <taxon>Adrianichthyidae</taxon>
        <taxon>Oryziinae</taxon>
        <taxon>Oryzias</taxon>
    </lineage>
</organism>
<sequence>AFYTAGELPPPDWSVVVSGSVPTGTFELIRPEFLPGHKVLPKVYGLVKFRPASSQPGRPLRDRHGERGLLRGAAAGRRARAVGRGGAVGRGFGCGRGRRGLPLRARVPHPPRTESRDGERRERDRGEDPGFLEHPAAFPGWRMHLLAGLLDSDLPPHTPAQQADPTASITNGHQRCVWISRLHGLWGGFSKRGVGHAHCDLEPLLIQKMDTF</sequence>
<reference evidence="2 3" key="2">
    <citation type="submission" date="2019-01" db="EMBL/GenBank/DDBJ databases">
        <title>A chromosome length genome reference of the Java medaka (oryzias javanicus).</title>
        <authorList>
            <person name="Herpin A."/>
            <person name="Takehana Y."/>
            <person name="Naruse K."/>
            <person name="Ansai S."/>
            <person name="Kawaguchi M."/>
        </authorList>
    </citation>
    <scope>NUCLEOTIDE SEQUENCE [LARGE SCALE GENOMIC DNA]</scope>
    <source>
        <strain evidence="2">RS831</strain>
        <tissue evidence="2">Whole body</tissue>
    </source>
</reference>
<feature type="compositionally biased region" description="Basic and acidic residues" evidence="1">
    <location>
        <begin position="111"/>
        <end position="128"/>
    </location>
</feature>
<evidence type="ECO:0000313" key="3">
    <source>
        <dbReference type="Proteomes" id="UP000283210"/>
    </source>
</evidence>
<evidence type="ECO:0000256" key="1">
    <source>
        <dbReference type="SAM" id="MobiDB-lite"/>
    </source>
</evidence>
<evidence type="ECO:0000313" key="2">
    <source>
        <dbReference type="EMBL" id="RVE75021.1"/>
    </source>
</evidence>
<gene>
    <name evidence="2" type="ORF">OJAV_G00012570</name>
</gene>
<name>A0A3S2PJ89_ORYJA</name>
<feature type="region of interest" description="Disordered" evidence="1">
    <location>
        <begin position="99"/>
        <end position="132"/>
    </location>
</feature>
<reference evidence="2 3" key="1">
    <citation type="submission" date="2018-11" db="EMBL/GenBank/DDBJ databases">
        <authorList>
            <person name="Lopez-Roques C."/>
            <person name="Donnadieu C."/>
            <person name="Bouchez O."/>
            <person name="Klopp C."/>
            <person name="Cabau C."/>
            <person name="Zahm M."/>
        </authorList>
    </citation>
    <scope>NUCLEOTIDE SEQUENCE [LARGE SCALE GENOMIC DNA]</scope>
    <source>
        <strain evidence="2">RS831</strain>
        <tissue evidence="2">Whole body</tissue>
    </source>
</reference>
<accession>A0A3S2PJ89</accession>
<protein>
    <submittedName>
        <fullName evidence="2">Uncharacterized protein</fullName>
    </submittedName>
</protein>
<dbReference type="AlphaFoldDB" id="A0A3S2PJ89"/>